<feature type="chain" id="PRO_5012138111" evidence="1">
    <location>
        <begin position="25"/>
        <end position="76"/>
    </location>
</feature>
<reference evidence="2 3" key="1">
    <citation type="submission" date="2016-11" db="EMBL/GenBank/DDBJ databases">
        <authorList>
            <person name="Jaros S."/>
            <person name="Januszkiewicz K."/>
            <person name="Wedrychowicz H."/>
        </authorList>
    </citation>
    <scope>NUCLEOTIDE SEQUENCE [LARGE SCALE GENOMIC DNA]</scope>
    <source>
        <strain evidence="2 3">DSM 10502</strain>
    </source>
</reference>
<dbReference type="RefSeq" id="WP_072935887.1">
    <property type="nucleotide sequence ID" value="NZ_FQUG01000006.1"/>
</dbReference>
<keyword evidence="3" id="KW-1185">Reference proteome</keyword>
<name>A0A1M4YNU5_9FIRM</name>
<evidence type="ECO:0000313" key="2">
    <source>
        <dbReference type="EMBL" id="SHF07338.1"/>
    </source>
</evidence>
<accession>A0A1M4YNU5</accession>
<keyword evidence="1" id="KW-0732">Signal</keyword>
<organism evidence="2 3">
    <name type="scientific">Schwartzia succinivorans DSM 10502</name>
    <dbReference type="NCBI Taxonomy" id="1123243"/>
    <lineage>
        <taxon>Bacteria</taxon>
        <taxon>Bacillati</taxon>
        <taxon>Bacillota</taxon>
        <taxon>Negativicutes</taxon>
        <taxon>Selenomonadales</taxon>
        <taxon>Selenomonadaceae</taxon>
        <taxon>Schwartzia</taxon>
    </lineage>
</organism>
<dbReference type="AlphaFoldDB" id="A0A1M4YNU5"/>
<protein>
    <submittedName>
        <fullName evidence="2">Uncharacterized protein</fullName>
    </submittedName>
</protein>
<dbReference type="STRING" id="1123243.SAMN02745190_01821"/>
<dbReference type="Proteomes" id="UP000184404">
    <property type="component" value="Unassembled WGS sequence"/>
</dbReference>
<proteinExistence type="predicted"/>
<evidence type="ECO:0000256" key="1">
    <source>
        <dbReference type="SAM" id="SignalP"/>
    </source>
</evidence>
<evidence type="ECO:0000313" key="3">
    <source>
        <dbReference type="Proteomes" id="UP000184404"/>
    </source>
</evidence>
<dbReference type="EMBL" id="FQUG01000006">
    <property type="protein sequence ID" value="SHF07338.1"/>
    <property type="molecule type" value="Genomic_DNA"/>
</dbReference>
<sequence>MKKLLMVMAAGFMLTVAAPTEAAAAETNESNAPYCYEQQGNGCWGNPGRWSEDEGERGYRGGCRGGYGGRGGRGCW</sequence>
<feature type="signal peptide" evidence="1">
    <location>
        <begin position="1"/>
        <end position="24"/>
    </location>
</feature>
<gene>
    <name evidence="2" type="ORF">SAMN02745190_01821</name>
</gene>